<keyword evidence="1" id="KW-0802">TPR repeat</keyword>
<evidence type="ECO:0000259" key="2">
    <source>
        <dbReference type="Pfam" id="PF00149"/>
    </source>
</evidence>
<dbReference type="InterPro" id="IPR019734">
    <property type="entry name" value="TPR_rpt"/>
</dbReference>
<dbReference type="InterPro" id="IPR004843">
    <property type="entry name" value="Calcineurin-like_PHP"/>
</dbReference>
<reference evidence="3" key="1">
    <citation type="submission" date="2021-10" db="EMBL/GenBank/DDBJ databases">
        <authorList>
            <person name="Dean J.D."/>
            <person name="Kim M.K."/>
            <person name="Newey C.N."/>
            <person name="Stoker T.S."/>
            <person name="Thompson D.W."/>
            <person name="Grose J.H."/>
        </authorList>
    </citation>
    <scope>NUCLEOTIDE SEQUENCE</scope>
    <source>
        <strain evidence="3">BT178</strain>
    </source>
</reference>
<dbReference type="InterPro" id="IPR029052">
    <property type="entry name" value="Metallo-depent_PP-like"/>
</dbReference>
<dbReference type="Pfam" id="PF00149">
    <property type="entry name" value="Metallophos"/>
    <property type="match status" value="1"/>
</dbReference>
<feature type="repeat" description="TPR" evidence="1">
    <location>
        <begin position="796"/>
        <end position="829"/>
    </location>
</feature>
<gene>
    <name evidence="3" type="ORF">LGH74_14225</name>
</gene>
<dbReference type="Proteomes" id="UP001165296">
    <property type="component" value="Unassembled WGS sequence"/>
</dbReference>
<accession>A0ABS8AUA3</accession>
<evidence type="ECO:0000256" key="1">
    <source>
        <dbReference type="PROSITE-ProRule" id="PRU00339"/>
    </source>
</evidence>
<comment type="caution">
    <text evidence="3">The sequence shown here is derived from an EMBL/GenBank/DDBJ whole genome shotgun (WGS) entry which is preliminary data.</text>
</comment>
<dbReference type="SUPFAM" id="SSF48452">
    <property type="entry name" value="TPR-like"/>
    <property type="match status" value="1"/>
</dbReference>
<proteinExistence type="predicted"/>
<dbReference type="InterPro" id="IPR051158">
    <property type="entry name" value="Metallophosphoesterase_sf"/>
</dbReference>
<organism evidence="3 4">
    <name type="scientific">Hymenobacter lucidus</name>
    <dbReference type="NCBI Taxonomy" id="2880930"/>
    <lineage>
        <taxon>Bacteria</taxon>
        <taxon>Pseudomonadati</taxon>
        <taxon>Bacteroidota</taxon>
        <taxon>Cytophagia</taxon>
        <taxon>Cytophagales</taxon>
        <taxon>Hymenobacteraceae</taxon>
        <taxon>Hymenobacter</taxon>
    </lineage>
</organism>
<dbReference type="RefSeq" id="WP_226176686.1">
    <property type="nucleotide sequence ID" value="NZ_JAJADR010000004.1"/>
</dbReference>
<dbReference type="PROSITE" id="PS50005">
    <property type="entry name" value="TPR"/>
    <property type="match status" value="1"/>
</dbReference>
<dbReference type="PANTHER" id="PTHR31302">
    <property type="entry name" value="TRANSMEMBRANE PROTEIN WITH METALLOPHOSPHOESTERASE DOMAIN-RELATED"/>
    <property type="match status" value="1"/>
</dbReference>
<dbReference type="Gene3D" id="1.25.40.10">
    <property type="entry name" value="Tetratricopeptide repeat domain"/>
    <property type="match status" value="2"/>
</dbReference>
<dbReference type="Gene3D" id="3.60.21.10">
    <property type="match status" value="1"/>
</dbReference>
<dbReference type="EMBL" id="JAJADR010000004">
    <property type="protein sequence ID" value="MCB2409143.1"/>
    <property type="molecule type" value="Genomic_DNA"/>
</dbReference>
<sequence length="1007" mass="115852">MRIIHLSDIHLSTQNIDSFDQYYINAIVKDLKNLNQQKEIDAICLTGDLIDKGGAFFEPKQDNYEFFMKRFWEPIATQVGVDTHKLFIIPGNHDIDESKIEAIYEKGLSASLKTISDIDAYVIEHSADSRSNINRQDEFKKFENRIYMHRANSFITNFESCHVLDLSIGKIGFACLNTAWRCSSKLPVSDLVFGTVQIRRAAKKLKDAGCEFIIGLMHHPLDFVSEIEKDEAEILLKNLGYDTVLFGHTHHGKSSLNTGNDGSLFISTSRTGFSDALQPIDTFRPGYTVIDFDFDGSKIECYYRKYIHSRNEFDKDVDLARDGYHAFEMKSGDSIKKKEYNLVVNEELSTVDNHKTYALSDGDNADAIYKAIEIYRQESLKLNYSSTVEDFKFIKNIEKEIFNNLAFPLNEKIRNIPALQNKFIESLFERIYTAEEFDSNVLRDIQLVRDDKESYKWYERKLIINSIALSLMSFKKFSPKKVDLLIDFLTDFEKNVWKNALTGLVFSLLYNVNKWERFTNLKERLTSLQHLDKVQSGLYNIEQILRMELYKNNFSYENVYKLPFFNKPSSYFLPFYSKNPILTYALDVNEANVDTDAFEKDMEKTPFLDSYKYALCLAVQNGSLSKRKLKGKAVYNYISKLKIATILHPYQNLVTEYYSYFKYYPLSNISELFTSSLSINETKLKNVILEKSNALEINAEAKMHAKDYKGAISSLLDLLKIDEKNYGGNLKIATCYLSLNKPDAFSALKFLKTVHGVNPDNVRIILKMAECYNVANRENEELGALNDVLKIEPNNRTAILNIGHFYAKKEDWDKAITNLKRGVEFFPKYYNMVYLLAISYYNNADYANAKIYAFKAQPLADEKETVEINSLLNGIYLYFKEYEEAIKYASLAFEADTANAENIMSLGRTLMFGPNADLDKARIYLVRSAAKRQSDMDYGNLGHLELIAGNVSVAFENYKKSLNKFNNVLDFKNSMKRDEHLMIDSGISVDSYHNITEAITADFIAAN</sequence>
<dbReference type="SMART" id="SM00028">
    <property type="entry name" value="TPR"/>
    <property type="match status" value="5"/>
</dbReference>
<name>A0ABS8AUA3_9BACT</name>
<dbReference type="SUPFAM" id="SSF81901">
    <property type="entry name" value="HCP-like"/>
    <property type="match status" value="1"/>
</dbReference>
<feature type="domain" description="Calcineurin-like phosphoesterase" evidence="2">
    <location>
        <begin position="1"/>
        <end position="251"/>
    </location>
</feature>
<dbReference type="PANTHER" id="PTHR31302:SF0">
    <property type="entry name" value="TRANSMEMBRANE PROTEIN WITH METALLOPHOSPHOESTERASE DOMAIN"/>
    <property type="match status" value="1"/>
</dbReference>
<dbReference type="SUPFAM" id="SSF56300">
    <property type="entry name" value="Metallo-dependent phosphatases"/>
    <property type="match status" value="1"/>
</dbReference>
<evidence type="ECO:0000313" key="4">
    <source>
        <dbReference type="Proteomes" id="UP001165296"/>
    </source>
</evidence>
<evidence type="ECO:0000313" key="3">
    <source>
        <dbReference type="EMBL" id="MCB2409143.1"/>
    </source>
</evidence>
<dbReference type="InterPro" id="IPR011990">
    <property type="entry name" value="TPR-like_helical_dom_sf"/>
</dbReference>
<protein>
    <submittedName>
        <fullName evidence="3">Metallophosphoesterase</fullName>
    </submittedName>
</protein>
<keyword evidence="4" id="KW-1185">Reference proteome</keyword>